<reference evidence="1 2" key="1">
    <citation type="submission" date="2019-01" db="EMBL/GenBank/DDBJ databases">
        <title>Draft genome sequences of the type strains of six Macrococcus species.</title>
        <authorList>
            <person name="Mazhar S."/>
            <person name="Altermann E."/>
            <person name="Hill C."/>
            <person name="Mcauliffe O."/>
        </authorList>
    </citation>
    <scope>NUCLEOTIDE SEQUENCE [LARGE SCALE GENOMIC DNA]</scope>
    <source>
        <strain evidence="1 2">ATCC 51825</strain>
    </source>
</reference>
<accession>A0A4R6BX54</accession>
<dbReference type="RefSeq" id="WP_133452474.1">
    <property type="nucleotide sequence ID" value="NZ_SCWF01000014.1"/>
</dbReference>
<keyword evidence="2" id="KW-1185">Reference proteome</keyword>
<proteinExistence type="predicted"/>
<name>A0A4R6BX54_9STAP</name>
<dbReference type="Proteomes" id="UP000294843">
    <property type="component" value="Unassembled WGS sequence"/>
</dbReference>
<evidence type="ECO:0000313" key="1">
    <source>
        <dbReference type="EMBL" id="TDM12930.1"/>
    </source>
</evidence>
<evidence type="ECO:0000313" key="2">
    <source>
        <dbReference type="Proteomes" id="UP000294843"/>
    </source>
</evidence>
<dbReference type="EMBL" id="SCWF01000014">
    <property type="protein sequence ID" value="TDM12930.1"/>
    <property type="molecule type" value="Genomic_DNA"/>
</dbReference>
<sequence>MDIIKTNLFKMLDKRVQKVTIYTGYNEAALRLFQTITAYIEQLNQEISENVNHSEAVKINVEGGLIEWLGVYYQLSMNESGSVNIISIDPVTNETQRIDIIIELDGALFSSKYNARISEDEAIILKWLTSHERFNNLEL</sequence>
<comment type="caution">
    <text evidence="1">The sequence shown here is derived from an EMBL/GenBank/DDBJ whole genome shotgun (WGS) entry which is preliminary data.</text>
</comment>
<organism evidence="1 2">
    <name type="scientific">Macrococcus bovicus</name>
    <dbReference type="NCBI Taxonomy" id="69968"/>
    <lineage>
        <taxon>Bacteria</taxon>
        <taxon>Bacillati</taxon>
        <taxon>Bacillota</taxon>
        <taxon>Bacilli</taxon>
        <taxon>Bacillales</taxon>
        <taxon>Staphylococcaceae</taxon>
        <taxon>Macrococcus</taxon>
    </lineage>
</organism>
<dbReference type="AlphaFoldDB" id="A0A4R6BX54"/>
<protein>
    <submittedName>
        <fullName evidence="1">Uncharacterized protein</fullName>
    </submittedName>
</protein>
<dbReference type="OrthoDB" id="9827634at2"/>
<gene>
    <name evidence="1" type="ORF">ERX55_10180</name>
</gene>